<feature type="transmembrane region" description="Helical" evidence="1">
    <location>
        <begin position="7"/>
        <end position="27"/>
    </location>
</feature>
<evidence type="ECO:0000256" key="1">
    <source>
        <dbReference type="SAM" id="Phobius"/>
    </source>
</evidence>
<name>A0A1Q8EH00_9PSED</name>
<protein>
    <submittedName>
        <fullName evidence="2">Chemotaxis protein</fullName>
    </submittedName>
</protein>
<keyword evidence="1" id="KW-0472">Membrane</keyword>
<accession>A0A1Q8EH00</accession>
<comment type="caution">
    <text evidence="2">The sequence shown here is derived from an EMBL/GenBank/DDBJ whole genome shotgun (WGS) entry which is preliminary data.</text>
</comment>
<dbReference type="Proteomes" id="UP000185578">
    <property type="component" value="Unassembled WGS sequence"/>
</dbReference>
<keyword evidence="1" id="KW-0812">Transmembrane</keyword>
<reference evidence="2 3" key="1">
    <citation type="submission" date="2016-12" db="EMBL/GenBank/DDBJ databases">
        <authorList>
            <person name="Song W.-J."/>
            <person name="Kurnit D.M."/>
        </authorList>
    </citation>
    <scope>NUCLEOTIDE SEQUENCE [LARGE SCALE GENOMIC DNA]</scope>
    <source>
        <strain evidence="2 3">PCL1601</strain>
    </source>
</reference>
<keyword evidence="1" id="KW-1133">Transmembrane helix</keyword>
<evidence type="ECO:0000313" key="3">
    <source>
        <dbReference type="Proteomes" id="UP000185578"/>
    </source>
</evidence>
<organism evidence="2 3">
    <name type="scientific">Pseudomonas chlororaphis</name>
    <dbReference type="NCBI Taxonomy" id="587753"/>
    <lineage>
        <taxon>Bacteria</taxon>
        <taxon>Pseudomonadati</taxon>
        <taxon>Pseudomonadota</taxon>
        <taxon>Gammaproteobacteria</taxon>
        <taxon>Pseudomonadales</taxon>
        <taxon>Pseudomonadaceae</taxon>
        <taxon>Pseudomonas</taxon>
    </lineage>
</organism>
<dbReference type="EMBL" id="MSCT01000025">
    <property type="protein sequence ID" value="OLF51046.1"/>
    <property type="molecule type" value="Genomic_DNA"/>
</dbReference>
<feature type="non-terminal residue" evidence="2">
    <location>
        <position position="56"/>
    </location>
</feature>
<sequence>MNIRQKMIVSGAVSVLAIALVAGIGWWGQTQLANALADSQLNASALRNHLEADMMH</sequence>
<dbReference type="AlphaFoldDB" id="A0A1Q8EH00"/>
<proteinExistence type="predicted"/>
<gene>
    <name evidence="2" type="ORF">BTN82_29465</name>
</gene>
<evidence type="ECO:0000313" key="2">
    <source>
        <dbReference type="EMBL" id="OLF51046.1"/>
    </source>
</evidence>